<dbReference type="PANTHER" id="PTHR47524">
    <property type="entry name" value="20S RRNA ACCUMULATION PROTEIN 4"/>
    <property type="match status" value="1"/>
</dbReference>
<feature type="region of interest" description="Disordered" evidence="2">
    <location>
        <begin position="183"/>
        <end position="213"/>
    </location>
</feature>
<dbReference type="Pfam" id="PF04194">
    <property type="entry name" value="PDCD2_C"/>
    <property type="match status" value="1"/>
</dbReference>
<keyword evidence="1" id="KW-0175">Coiled coil</keyword>
<feature type="compositionally biased region" description="Acidic residues" evidence="2">
    <location>
        <begin position="198"/>
        <end position="213"/>
    </location>
</feature>
<reference evidence="4 5" key="1">
    <citation type="submission" date="2014-04" db="EMBL/GenBank/DDBJ databases">
        <authorList>
            <consortium name="DOE Joint Genome Institute"/>
            <person name="Kuo A."/>
            <person name="Gay G."/>
            <person name="Dore J."/>
            <person name="Kohler A."/>
            <person name="Nagy L.G."/>
            <person name="Floudas D."/>
            <person name="Copeland A."/>
            <person name="Barry K.W."/>
            <person name="Cichocki N."/>
            <person name="Veneault-Fourrey C."/>
            <person name="LaButti K."/>
            <person name="Lindquist E.A."/>
            <person name="Lipzen A."/>
            <person name="Lundell T."/>
            <person name="Morin E."/>
            <person name="Murat C."/>
            <person name="Sun H."/>
            <person name="Tunlid A."/>
            <person name="Henrissat B."/>
            <person name="Grigoriev I.V."/>
            <person name="Hibbett D.S."/>
            <person name="Martin F."/>
            <person name="Nordberg H.P."/>
            <person name="Cantor M.N."/>
            <person name="Hua S.X."/>
        </authorList>
    </citation>
    <scope>NUCLEOTIDE SEQUENCE [LARGE SCALE GENOMIC DNA]</scope>
    <source>
        <strain evidence="5">h7</strain>
    </source>
</reference>
<keyword evidence="5" id="KW-1185">Reference proteome</keyword>
<feature type="domain" description="Programmed cell death protein 2 C-terminal" evidence="3">
    <location>
        <begin position="289"/>
        <end position="447"/>
    </location>
</feature>
<evidence type="ECO:0000313" key="4">
    <source>
        <dbReference type="EMBL" id="KIM44893.1"/>
    </source>
</evidence>
<dbReference type="PANTHER" id="PTHR47524:SF1">
    <property type="entry name" value="20S RRNA ACCUMULATION PROTEIN 4"/>
    <property type="match status" value="1"/>
</dbReference>
<dbReference type="InterPro" id="IPR007320">
    <property type="entry name" value="PDCD2_C"/>
</dbReference>
<dbReference type="EMBL" id="KN831773">
    <property type="protein sequence ID" value="KIM44893.1"/>
    <property type="molecule type" value="Genomic_DNA"/>
</dbReference>
<name>A0A0C2Y4U3_HEBCY</name>
<dbReference type="HOGENOM" id="CLU_031771_2_0_1"/>
<reference evidence="5" key="2">
    <citation type="submission" date="2015-01" db="EMBL/GenBank/DDBJ databases">
        <title>Evolutionary Origins and Diversification of the Mycorrhizal Mutualists.</title>
        <authorList>
            <consortium name="DOE Joint Genome Institute"/>
            <consortium name="Mycorrhizal Genomics Consortium"/>
            <person name="Kohler A."/>
            <person name="Kuo A."/>
            <person name="Nagy L.G."/>
            <person name="Floudas D."/>
            <person name="Copeland A."/>
            <person name="Barry K.W."/>
            <person name="Cichocki N."/>
            <person name="Veneault-Fourrey C."/>
            <person name="LaButti K."/>
            <person name="Lindquist E.A."/>
            <person name="Lipzen A."/>
            <person name="Lundell T."/>
            <person name="Morin E."/>
            <person name="Murat C."/>
            <person name="Riley R."/>
            <person name="Ohm R."/>
            <person name="Sun H."/>
            <person name="Tunlid A."/>
            <person name="Henrissat B."/>
            <person name="Grigoriev I.V."/>
            <person name="Hibbett D.S."/>
            <person name="Martin F."/>
        </authorList>
    </citation>
    <scope>NUCLEOTIDE SEQUENCE [LARGE SCALE GENOMIC DNA]</scope>
    <source>
        <strain evidence="5">h7</strain>
    </source>
</reference>
<evidence type="ECO:0000256" key="2">
    <source>
        <dbReference type="SAM" id="MobiDB-lite"/>
    </source>
</evidence>
<sequence length="449" mass="50425">MPPRPEDDWSDSDEDDLSQVETSVLLGVPDGNIDVQTDVIDAAVSRIGGLPAQLPSSEPPISSSHCKSCNQPMELLVQMWCPFEDSPMDRALYIWGCARTGCQHKDGSVRAWRGLRVNKKYAEKLARKRERQLERERAKAKADEERLRLEVQRKNPQVNPFSMNKNAGSTPMFGLGAQIFGAPKSEVGESGDGQKIEEADEGDSDSDSGSTDEEDLLTAMAGVKIEESPWQNAPTYPPLYLSTMAEYLPPQSKARLPKGVTVDDLGDEDKKDKDVSWAKETYEDSLEVDQVFERFMKRVGYEGEQCVRYELSGTPLPYASDKTFDMLWPLPRQDPLPVTKAAFTVVRPQRRTYDASAVPKCPSCNSARVFECQLMPNLINVLRPASEVSKKSSDEERRRAVERALKGEDKDEKRGMEWGTCLIFSCSKDCSVDGKEGWMEEEVYIQWDV</sequence>
<dbReference type="GO" id="GO:0030490">
    <property type="term" value="P:maturation of SSU-rRNA"/>
    <property type="evidence" value="ECO:0007669"/>
    <property type="project" value="TreeGrafter"/>
</dbReference>
<dbReference type="OrthoDB" id="443682at2759"/>
<dbReference type="STRING" id="686832.A0A0C2Y4U3"/>
<gene>
    <name evidence="4" type="ORF">M413DRAFT_442865</name>
</gene>
<organism evidence="4 5">
    <name type="scientific">Hebeloma cylindrosporum</name>
    <dbReference type="NCBI Taxonomy" id="76867"/>
    <lineage>
        <taxon>Eukaryota</taxon>
        <taxon>Fungi</taxon>
        <taxon>Dikarya</taxon>
        <taxon>Basidiomycota</taxon>
        <taxon>Agaricomycotina</taxon>
        <taxon>Agaricomycetes</taxon>
        <taxon>Agaricomycetidae</taxon>
        <taxon>Agaricales</taxon>
        <taxon>Agaricineae</taxon>
        <taxon>Hymenogastraceae</taxon>
        <taxon>Hebeloma</taxon>
    </lineage>
</organism>
<protein>
    <recommendedName>
        <fullName evidence="3">Programmed cell death protein 2 C-terminal domain-containing protein</fullName>
    </recommendedName>
</protein>
<proteinExistence type="predicted"/>
<dbReference type="GO" id="GO:0005737">
    <property type="term" value="C:cytoplasm"/>
    <property type="evidence" value="ECO:0007669"/>
    <property type="project" value="InterPro"/>
</dbReference>
<dbReference type="Proteomes" id="UP000053424">
    <property type="component" value="Unassembled WGS sequence"/>
</dbReference>
<evidence type="ECO:0000256" key="1">
    <source>
        <dbReference type="SAM" id="Coils"/>
    </source>
</evidence>
<accession>A0A0C2Y4U3</accession>
<feature type="region of interest" description="Disordered" evidence="2">
    <location>
        <begin position="389"/>
        <end position="409"/>
    </location>
</feature>
<evidence type="ECO:0000259" key="3">
    <source>
        <dbReference type="Pfam" id="PF04194"/>
    </source>
</evidence>
<evidence type="ECO:0000313" key="5">
    <source>
        <dbReference type="Proteomes" id="UP000053424"/>
    </source>
</evidence>
<dbReference type="AlphaFoldDB" id="A0A0C2Y4U3"/>
<feature type="coiled-coil region" evidence="1">
    <location>
        <begin position="123"/>
        <end position="155"/>
    </location>
</feature>